<protein>
    <recommendedName>
        <fullName evidence="11 12">DNA repair protein RadA</fullName>
    </recommendedName>
</protein>
<keyword evidence="8 11" id="KW-0346">Stress response</keyword>
<keyword evidence="9 11" id="KW-0238">DNA-binding</keyword>
<dbReference type="FunFam" id="3.40.50.300:FF:000050">
    <property type="entry name" value="DNA repair protein RadA"/>
    <property type="match status" value="1"/>
</dbReference>
<dbReference type="AlphaFoldDB" id="A0A171A359"/>
<evidence type="ECO:0000313" key="16">
    <source>
        <dbReference type="Proteomes" id="UP000076586"/>
    </source>
</evidence>
<dbReference type="InterPro" id="IPR020568">
    <property type="entry name" value="Ribosomal_Su5_D2-typ_SF"/>
</dbReference>
<dbReference type="Pfam" id="PF18073">
    <property type="entry name" value="Zn_ribbon_LapB"/>
    <property type="match status" value="1"/>
</dbReference>
<dbReference type="FunFam" id="3.30.230.10:FF:000049">
    <property type="entry name" value="DNA repair protein RadA"/>
    <property type="match status" value="1"/>
</dbReference>
<keyword evidence="6 13" id="KW-0862">Zinc</keyword>
<comment type="similarity">
    <text evidence="11 13">Belongs to the RecA family. RadA subfamily.</text>
</comment>
<dbReference type="InterPro" id="IPR003593">
    <property type="entry name" value="AAA+_ATPase"/>
</dbReference>
<dbReference type="PRINTS" id="PR01874">
    <property type="entry name" value="DNAREPAIRADA"/>
</dbReference>
<keyword evidence="7 11" id="KW-0067">ATP-binding</keyword>
<feature type="region of interest" description="Lon-protease-like" evidence="11">
    <location>
        <begin position="350"/>
        <end position="457"/>
    </location>
</feature>
<dbReference type="PANTHER" id="PTHR32472:SF10">
    <property type="entry name" value="DNA REPAIR PROTEIN RADA-LIKE PROTEIN"/>
    <property type="match status" value="1"/>
</dbReference>
<evidence type="ECO:0000256" key="6">
    <source>
        <dbReference type="ARBA" id="ARBA00022833"/>
    </source>
</evidence>
<feature type="domain" description="RecA family profile 1" evidence="14">
    <location>
        <begin position="67"/>
        <end position="214"/>
    </location>
</feature>
<evidence type="ECO:0000256" key="1">
    <source>
        <dbReference type="ARBA" id="ARBA00022723"/>
    </source>
</evidence>
<feature type="binding site" evidence="11">
    <location>
        <begin position="96"/>
        <end position="103"/>
    </location>
    <ligand>
        <name>ATP</name>
        <dbReference type="ChEBI" id="CHEBI:30616"/>
    </ligand>
</feature>
<evidence type="ECO:0000256" key="10">
    <source>
        <dbReference type="ARBA" id="ARBA00023204"/>
    </source>
</evidence>
<keyword evidence="2 11" id="KW-0547">Nucleotide-binding</keyword>
<feature type="short sequence motif" description="RadA KNRFG motif" evidence="11">
    <location>
        <begin position="251"/>
        <end position="255"/>
    </location>
</feature>
<dbReference type="InterPro" id="IPR041166">
    <property type="entry name" value="Rubredoxin_2"/>
</dbReference>
<dbReference type="CDD" id="cd01121">
    <property type="entry name" value="RadA_SMS_N"/>
    <property type="match status" value="1"/>
</dbReference>
<evidence type="ECO:0000256" key="7">
    <source>
        <dbReference type="ARBA" id="ARBA00022840"/>
    </source>
</evidence>
<dbReference type="EMBL" id="BDCR01000003">
    <property type="protein sequence ID" value="GAT63246.1"/>
    <property type="molecule type" value="Genomic_DNA"/>
</dbReference>
<evidence type="ECO:0000256" key="4">
    <source>
        <dbReference type="ARBA" id="ARBA00022771"/>
    </source>
</evidence>
<dbReference type="GO" id="GO:0008270">
    <property type="term" value="F:zinc ion binding"/>
    <property type="evidence" value="ECO:0007669"/>
    <property type="project" value="UniProtKB-KW"/>
</dbReference>
<dbReference type="Pfam" id="PF13481">
    <property type="entry name" value="AAA_25"/>
    <property type="match status" value="1"/>
</dbReference>
<dbReference type="GO" id="GO:0005524">
    <property type="term" value="F:ATP binding"/>
    <property type="evidence" value="ECO:0007669"/>
    <property type="project" value="UniProtKB-UniRule"/>
</dbReference>
<evidence type="ECO:0000256" key="12">
    <source>
        <dbReference type="NCBIfam" id="TIGR00416"/>
    </source>
</evidence>
<dbReference type="InterPro" id="IPR014721">
    <property type="entry name" value="Ribsml_uS5_D2-typ_fold_subgr"/>
</dbReference>
<keyword evidence="16" id="KW-1185">Reference proteome</keyword>
<dbReference type="SUPFAM" id="SSF52540">
    <property type="entry name" value="P-loop containing nucleoside triphosphate hydrolases"/>
    <property type="match status" value="1"/>
</dbReference>
<sequence length="457" mass="50121">MAKIKSVYVCQNCGAESPKWIGKCSSCGEWNSYVEEVIRKETPSKAVHNVDTAQSKPVRIEEVESTTEQRMDTYSAEFNRVLGGGLVGGSLVLLGGEPGIGKSTLILQVALNMVNKKVLYVSGEESVKQLKLRSERLLKPASECFVVSETSLEQIFVHIKNVQPDIVVIDSIQTISTEYAESSPGSVTQVRECSAALLKFAKESGIPVLLIGHINKEGSIAGPKVLEHIVDTVLQFEGDQNYMYRILRANKNRFGSTAELGIFEMLQNGLREVTNPSELLLSQNHEGLSGVAIASAIEGIRPFLIEAQALVSTAAYGTPQRSSTGFDIRRMNMLLAVLEKRAGFKLAQKDVFLNIAGGLKVNDPAIDLAIITSILSSSMDIALERHICMAGEVGLSGEIRPVNRIEQRILEAEKLGFKKIIIPDYNLHKSDKNTRFSIEVIKAKKVEDAFRVLFGKQ</sequence>
<dbReference type="GO" id="GO:0005829">
    <property type="term" value="C:cytosol"/>
    <property type="evidence" value="ECO:0007669"/>
    <property type="project" value="TreeGrafter"/>
</dbReference>
<dbReference type="GO" id="GO:0016787">
    <property type="term" value="F:hydrolase activity"/>
    <property type="evidence" value="ECO:0007669"/>
    <property type="project" value="UniProtKB-KW"/>
</dbReference>
<dbReference type="InterPro" id="IPR004504">
    <property type="entry name" value="DNA_repair_RadA"/>
</dbReference>
<reference evidence="16" key="1">
    <citation type="submission" date="2016-04" db="EMBL/GenBank/DDBJ databases">
        <title>Draft genome sequence of Paludibacter jiangxiensis strain NM7.</title>
        <authorList>
            <person name="Qiu Y."/>
            <person name="Matsuura N."/>
            <person name="Ohashi A."/>
            <person name="Tourlousse M.D."/>
            <person name="Sekiguchi Y."/>
        </authorList>
    </citation>
    <scope>NUCLEOTIDE SEQUENCE [LARGE SCALE GENOMIC DNA]</scope>
    <source>
        <strain evidence="16">NM7</strain>
    </source>
</reference>
<name>A0A171A359_9BACT</name>
<comment type="function">
    <text evidence="11">Plays a role in repairing double-strand DNA breaks, probably involving stabilizing or processing branched DNA or blocked replication forks.</text>
</comment>
<dbReference type="Gene3D" id="3.40.50.300">
    <property type="entry name" value="P-loop containing nucleotide triphosphate hydrolases"/>
    <property type="match status" value="1"/>
</dbReference>
<dbReference type="InterPro" id="IPR020588">
    <property type="entry name" value="RecA_ATP-bd"/>
</dbReference>
<evidence type="ECO:0000256" key="11">
    <source>
        <dbReference type="HAMAP-Rule" id="MF_01498"/>
    </source>
</evidence>
<evidence type="ECO:0000256" key="8">
    <source>
        <dbReference type="ARBA" id="ARBA00023016"/>
    </source>
</evidence>
<comment type="caution">
    <text evidence="15">The sequence shown here is derived from an EMBL/GenBank/DDBJ whole genome shotgun (WGS) entry which is preliminary data.</text>
</comment>
<dbReference type="Proteomes" id="UP000076586">
    <property type="component" value="Unassembled WGS sequence"/>
</dbReference>
<dbReference type="HAMAP" id="MF_01498">
    <property type="entry name" value="RadA_bact"/>
    <property type="match status" value="1"/>
</dbReference>
<dbReference type="Gene3D" id="3.30.230.10">
    <property type="match status" value="1"/>
</dbReference>
<evidence type="ECO:0000256" key="9">
    <source>
        <dbReference type="ARBA" id="ARBA00023125"/>
    </source>
</evidence>
<dbReference type="OrthoDB" id="9803906at2"/>
<dbReference type="SMART" id="SM00382">
    <property type="entry name" value="AAA"/>
    <property type="match status" value="1"/>
</dbReference>
<accession>A0A171A359</accession>
<comment type="domain">
    <text evidence="11">The middle region has homology to RecA with ATPase motifs including the RadA KNRFG motif, while the C-terminus is homologous to Lon protease.</text>
</comment>
<dbReference type="GO" id="GO:0140664">
    <property type="term" value="F:ATP-dependent DNA damage sensor activity"/>
    <property type="evidence" value="ECO:0007669"/>
    <property type="project" value="InterPro"/>
</dbReference>
<evidence type="ECO:0000256" key="5">
    <source>
        <dbReference type="ARBA" id="ARBA00022801"/>
    </source>
</evidence>
<evidence type="ECO:0000256" key="13">
    <source>
        <dbReference type="RuleBase" id="RU003555"/>
    </source>
</evidence>
<dbReference type="PANTHER" id="PTHR32472">
    <property type="entry name" value="DNA REPAIR PROTEIN RADA"/>
    <property type="match status" value="1"/>
</dbReference>
<evidence type="ECO:0000256" key="3">
    <source>
        <dbReference type="ARBA" id="ARBA00022763"/>
    </source>
</evidence>
<evidence type="ECO:0000256" key="2">
    <source>
        <dbReference type="ARBA" id="ARBA00022741"/>
    </source>
</evidence>
<dbReference type="Pfam" id="PF13541">
    <property type="entry name" value="ChlI"/>
    <property type="match status" value="1"/>
</dbReference>
<keyword evidence="4 13" id="KW-0863">Zinc-finger</keyword>
<dbReference type="SUPFAM" id="SSF54211">
    <property type="entry name" value="Ribosomal protein S5 domain 2-like"/>
    <property type="match status" value="1"/>
</dbReference>
<evidence type="ECO:0000313" key="15">
    <source>
        <dbReference type="EMBL" id="GAT63246.1"/>
    </source>
</evidence>
<dbReference type="STRING" id="681398.PJIAN_3563"/>
<reference evidence="16" key="2">
    <citation type="journal article" date="2017" name="Genome Announc.">
        <title>Draft genome sequence of Paludibacter jiangxiensis NM7(T), a propionate-producing fermentative bacterium.</title>
        <authorList>
            <person name="Qiu Y.-L."/>
            <person name="Tourlousse D.M."/>
            <person name="Matsuura N."/>
            <person name="Ohashi A."/>
            <person name="Sekiguchi Y."/>
        </authorList>
    </citation>
    <scope>NUCLEOTIDE SEQUENCE [LARGE SCALE GENOMIC DNA]</scope>
    <source>
        <strain evidence="16">NM7</strain>
    </source>
</reference>
<proteinExistence type="inferred from homology"/>
<organism evidence="15 16">
    <name type="scientific">Paludibacter jiangxiensis</name>
    <dbReference type="NCBI Taxonomy" id="681398"/>
    <lineage>
        <taxon>Bacteria</taxon>
        <taxon>Pseudomonadati</taxon>
        <taxon>Bacteroidota</taxon>
        <taxon>Bacteroidia</taxon>
        <taxon>Bacteroidales</taxon>
        <taxon>Paludibacteraceae</taxon>
        <taxon>Paludibacter</taxon>
    </lineage>
</organism>
<comment type="function">
    <text evidence="13">DNA-dependent ATPase involved in processing of recombination intermediates, plays a role in repairing DNA breaks. Stimulates the branch migration of RecA-mediated strand transfer reactions, allowing the 3' invading strand to extend heteroduplex DNA faster. Binds ssDNA in the presence of ADP but not other nucleotides, has ATPase activity that is stimulated by ssDNA and various branched DNA structures, but inhibited by SSB. Does not have RecA's homology-searching function.</text>
</comment>
<gene>
    <name evidence="11" type="primary">radA</name>
    <name evidence="15" type="ORF">PJIAN_3563</name>
</gene>
<dbReference type="PROSITE" id="PS50162">
    <property type="entry name" value="RECA_2"/>
    <property type="match status" value="1"/>
</dbReference>
<keyword evidence="3 11" id="KW-0227">DNA damage</keyword>
<dbReference type="GO" id="GO:0003684">
    <property type="term" value="F:damaged DNA binding"/>
    <property type="evidence" value="ECO:0007669"/>
    <property type="project" value="InterPro"/>
</dbReference>
<evidence type="ECO:0000259" key="14">
    <source>
        <dbReference type="PROSITE" id="PS50162"/>
    </source>
</evidence>
<keyword evidence="10 11" id="KW-0234">DNA repair</keyword>
<keyword evidence="1 11" id="KW-0479">Metal-binding</keyword>
<keyword evidence="5" id="KW-0378">Hydrolase</keyword>
<dbReference type="NCBIfam" id="TIGR00416">
    <property type="entry name" value="sms"/>
    <property type="match status" value="1"/>
</dbReference>
<dbReference type="GO" id="GO:0000725">
    <property type="term" value="P:recombinational repair"/>
    <property type="evidence" value="ECO:0007669"/>
    <property type="project" value="UniProtKB-UniRule"/>
</dbReference>
<dbReference type="RefSeq" id="WP_068704241.1">
    <property type="nucleotide sequence ID" value="NZ_BDCR01000003.1"/>
</dbReference>
<dbReference type="InterPro" id="IPR027417">
    <property type="entry name" value="P-loop_NTPase"/>
</dbReference>